<feature type="compositionally biased region" description="Basic and acidic residues" evidence="1">
    <location>
        <begin position="236"/>
        <end position="246"/>
    </location>
</feature>
<reference evidence="2 3" key="1">
    <citation type="submission" date="2020-05" db="EMBL/GenBank/DDBJ databases">
        <title>WGS assembly of Panicum virgatum.</title>
        <authorList>
            <person name="Lovell J.T."/>
            <person name="Jenkins J."/>
            <person name="Shu S."/>
            <person name="Juenger T.E."/>
            <person name="Schmutz J."/>
        </authorList>
    </citation>
    <scope>NUCLEOTIDE SEQUENCE [LARGE SCALE GENOMIC DNA]</scope>
    <source>
        <strain evidence="3">cv. AP13</strain>
    </source>
</reference>
<dbReference type="GO" id="GO:0003723">
    <property type="term" value="F:RNA binding"/>
    <property type="evidence" value="ECO:0007669"/>
    <property type="project" value="TreeGrafter"/>
</dbReference>
<dbReference type="GO" id="GO:0000398">
    <property type="term" value="P:mRNA splicing, via spliceosome"/>
    <property type="evidence" value="ECO:0007669"/>
    <property type="project" value="TreeGrafter"/>
</dbReference>
<dbReference type="GO" id="GO:0005684">
    <property type="term" value="C:U2-type spliceosomal complex"/>
    <property type="evidence" value="ECO:0007669"/>
    <property type="project" value="TreeGrafter"/>
</dbReference>
<dbReference type="InterPro" id="IPR051112">
    <property type="entry name" value="CWC26_splicing_factor"/>
</dbReference>
<protein>
    <submittedName>
        <fullName evidence="2">Uncharacterized protein</fullName>
    </submittedName>
</protein>
<feature type="region of interest" description="Disordered" evidence="1">
    <location>
        <begin position="118"/>
        <end position="314"/>
    </location>
</feature>
<keyword evidence="3" id="KW-1185">Reference proteome</keyword>
<feature type="compositionally biased region" description="Basic and acidic residues" evidence="1">
    <location>
        <begin position="267"/>
        <end position="279"/>
    </location>
</feature>
<dbReference type="GO" id="GO:0070274">
    <property type="term" value="C:RES complex"/>
    <property type="evidence" value="ECO:0007669"/>
    <property type="project" value="TreeGrafter"/>
</dbReference>
<evidence type="ECO:0000313" key="2">
    <source>
        <dbReference type="EMBL" id="KAG2609233.1"/>
    </source>
</evidence>
<gene>
    <name evidence="2" type="ORF">PVAP13_4KG021016</name>
</gene>
<dbReference type="EMBL" id="CM029043">
    <property type="protein sequence ID" value="KAG2609233.1"/>
    <property type="molecule type" value="Genomic_DNA"/>
</dbReference>
<dbReference type="PANTHER" id="PTHR31809">
    <property type="entry name" value="BUD13 HOMOLOG"/>
    <property type="match status" value="1"/>
</dbReference>
<comment type="caution">
    <text evidence="2">The sequence shown here is derived from an EMBL/GenBank/DDBJ whole genome shotgun (WGS) entry which is preliminary data.</text>
</comment>
<proteinExistence type="predicted"/>
<accession>A0A8T0TJI9</accession>
<dbReference type="Proteomes" id="UP000823388">
    <property type="component" value="Chromosome 4K"/>
</dbReference>
<evidence type="ECO:0000256" key="1">
    <source>
        <dbReference type="SAM" id="MobiDB-lite"/>
    </source>
</evidence>
<dbReference type="AlphaFoldDB" id="A0A8T0TJI9"/>
<sequence>MRTSRSSGCAAWRQYARRGRTTQLRRTAAGGSLWRPWRSRVVGRPAAAGMTRRHRSGEVLGTRTFLLHVGGSGVTRPHLSLVMLLGRKSRHRSRGGGARTHHRQRATVQLIRMTCHHHESLGGNKTPRHRGDVLVMTLRSPRTSSCLRRRVRHDSEEPQDMSPPRRHRHDSEEPQDMPPPRRRMRHDSEEPQDMSPPRRRRHDSEEPQDMSPPRRRMRHDSEEPQDLSVPRRRARHDLEEPKDLSQPRRRRRHDSEEPEDMPPQRRKYQDSTKVDDLSPPRRRNMGQNPDFSPPRKGKKEGAQKQARKAGLMTAEEVKEDIKRLRRMRCSSSQRRIPHWLGKGQRLYSEIRKGNG</sequence>
<name>A0A8T0TJI9_PANVG</name>
<organism evidence="2 3">
    <name type="scientific">Panicum virgatum</name>
    <name type="common">Blackwell switchgrass</name>
    <dbReference type="NCBI Taxonomy" id="38727"/>
    <lineage>
        <taxon>Eukaryota</taxon>
        <taxon>Viridiplantae</taxon>
        <taxon>Streptophyta</taxon>
        <taxon>Embryophyta</taxon>
        <taxon>Tracheophyta</taxon>
        <taxon>Spermatophyta</taxon>
        <taxon>Magnoliopsida</taxon>
        <taxon>Liliopsida</taxon>
        <taxon>Poales</taxon>
        <taxon>Poaceae</taxon>
        <taxon>PACMAD clade</taxon>
        <taxon>Panicoideae</taxon>
        <taxon>Panicodae</taxon>
        <taxon>Paniceae</taxon>
        <taxon>Panicinae</taxon>
        <taxon>Panicum</taxon>
        <taxon>Panicum sect. Hiantes</taxon>
    </lineage>
</organism>
<dbReference type="PANTHER" id="PTHR31809:SF0">
    <property type="entry name" value="BUD13 HOMOLOG"/>
    <property type="match status" value="1"/>
</dbReference>
<evidence type="ECO:0000313" key="3">
    <source>
        <dbReference type="Proteomes" id="UP000823388"/>
    </source>
</evidence>